<comment type="subunit">
    <text evidence="8 9">F-type ATPases have 2 components, CF(1) - the catalytic core - and CF(0) - the membrane proton channel. CF(1) has five subunits: alpha(3), beta(3), gamma(1), delta(1), epsilon(1). CF(0) has three main subunits: a, b and c.</text>
</comment>
<dbReference type="InterPro" id="IPR020547">
    <property type="entry name" value="ATP_synth_F1_esu_C"/>
</dbReference>
<name>A0A4V2F5Y4_9FIRM</name>
<dbReference type="Pfam" id="PF00401">
    <property type="entry name" value="ATP-synt_DE"/>
    <property type="match status" value="1"/>
</dbReference>
<dbReference type="InterPro" id="IPR036771">
    <property type="entry name" value="ATPsynth_dsu/esu_N"/>
</dbReference>
<comment type="function">
    <text evidence="8">Produces ATP from ADP in the presence of a proton gradient across the membrane.</text>
</comment>
<dbReference type="GO" id="GO:0005886">
    <property type="term" value="C:plasma membrane"/>
    <property type="evidence" value="ECO:0007669"/>
    <property type="project" value="UniProtKB-SubCell"/>
</dbReference>
<comment type="similarity">
    <text evidence="2 8 9">Belongs to the ATPase epsilon chain family.</text>
</comment>
<dbReference type="Proteomes" id="UP000292927">
    <property type="component" value="Unassembled WGS sequence"/>
</dbReference>
<evidence type="ECO:0000256" key="8">
    <source>
        <dbReference type="HAMAP-Rule" id="MF_00530"/>
    </source>
</evidence>
<keyword evidence="13" id="KW-1185">Reference proteome</keyword>
<gene>
    <name evidence="8" type="primary">atpC</name>
    <name evidence="12" type="ORF">EV209_2271</name>
</gene>
<dbReference type="Gene3D" id="1.20.5.440">
    <property type="entry name" value="ATP synthase delta/epsilon subunit, C-terminal domain"/>
    <property type="match status" value="1"/>
</dbReference>
<keyword evidence="8" id="KW-1003">Cell membrane</keyword>
<evidence type="ECO:0000256" key="7">
    <source>
        <dbReference type="ARBA" id="ARBA00023310"/>
    </source>
</evidence>
<keyword evidence="4 8" id="KW-0406">Ion transport</keyword>
<evidence type="ECO:0000259" key="11">
    <source>
        <dbReference type="Pfam" id="PF02823"/>
    </source>
</evidence>
<sequence>MAEDSKKYFRLQIMTPERIFFDGQADFVEMTTSEGEIGIYRNHVPTTCILMPGPLRIYDGDQEKTAAVHAGFVEILQDSVRVLAEIAEWPEEIDLNRAEEARIRAERRLKGDDPDANLARAEIALRRALTRLEVAGK</sequence>
<keyword evidence="7 8" id="KW-0066">ATP synthesis</keyword>
<dbReference type="InterPro" id="IPR020546">
    <property type="entry name" value="ATP_synth_F1_dsu/esu_N"/>
</dbReference>
<evidence type="ECO:0000313" key="13">
    <source>
        <dbReference type="Proteomes" id="UP000292927"/>
    </source>
</evidence>
<organism evidence="12 13">
    <name type="scientific">Cuneatibacter caecimuris</name>
    <dbReference type="NCBI Taxonomy" id="1796618"/>
    <lineage>
        <taxon>Bacteria</taxon>
        <taxon>Bacillati</taxon>
        <taxon>Bacillota</taxon>
        <taxon>Clostridia</taxon>
        <taxon>Lachnospirales</taxon>
        <taxon>Lachnospiraceae</taxon>
        <taxon>Cuneatibacter</taxon>
    </lineage>
</organism>
<evidence type="ECO:0000256" key="1">
    <source>
        <dbReference type="ARBA" id="ARBA00004202"/>
    </source>
</evidence>
<evidence type="ECO:0000256" key="9">
    <source>
        <dbReference type="RuleBase" id="RU003656"/>
    </source>
</evidence>
<proteinExistence type="inferred from homology"/>
<evidence type="ECO:0000256" key="5">
    <source>
        <dbReference type="ARBA" id="ARBA00023136"/>
    </source>
</evidence>
<dbReference type="GO" id="GO:0046933">
    <property type="term" value="F:proton-transporting ATP synthase activity, rotational mechanism"/>
    <property type="evidence" value="ECO:0007669"/>
    <property type="project" value="UniProtKB-UniRule"/>
</dbReference>
<dbReference type="Gene3D" id="2.60.15.10">
    <property type="entry name" value="F0F1 ATP synthase delta/epsilon subunit, N-terminal"/>
    <property type="match status" value="1"/>
</dbReference>
<dbReference type="SUPFAM" id="SSF46604">
    <property type="entry name" value="Epsilon subunit of F1F0-ATP synthase C-terminal domain"/>
    <property type="match status" value="1"/>
</dbReference>
<dbReference type="InterPro" id="IPR001469">
    <property type="entry name" value="ATP_synth_F1_dsu/esu"/>
</dbReference>
<evidence type="ECO:0000256" key="4">
    <source>
        <dbReference type="ARBA" id="ARBA00023065"/>
    </source>
</evidence>
<evidence type="ECO:0000256" key="3">
    <source>
        <dbReference type="ARBA" id="ARBA00022448"/>
    </source>
</evidence>
<dbReference type="Pfam" id="PF02823">
    <property type="entry name" value="ATP-synt_DE_N"/>
    <property type="match status" value="1"/>
</dbReference>
<keyword evidence="6 8" id="KW-0139">CF(1)</keyword>
<dbReference type="HAMAP" id="MF_00530">
    <property type="entry name" value="ATP_synth_epsil_bac"/>
    <property type="match status" value="1"/>
</dbReference>
<keyword evidence="5 8" id="KW-0472">Membrane</keyword>
<evidence type="ECO:0000313" key="12">
    <source>
        <dbReference type="EMBL" id="RZS94429.1"/>
    </source>
</evidence>
<keyword evidence="3 8" id="KW-0813">Transport</keyword>
<comment type="subcellular location">
    <subcellularLocation>
        <location evidence="1 8">Cell membrane</location>
        <topology evidence="1 8">Peripheral membrane protein</topology>
    </subcellularLocation>
</comment>
<dbReference type="SUPFAM" id="SSF51344">
    <property type="entry name" value="Epsilon subunit of F1F0-ATP synthase N-terminal domain"/>
    <property type="match status" value="1"/>
</dbReference>
<feature type="domain" description="ATP synthase F1 complex delta/epsilon subunit N-terminal" evidence="11">
    <location>
        <begin position="9"/>
        <end position="86"/>
    </location>
</feature>
<reference evidence="12 13" key="1">
    <citation type="submission" date="2019-02" db="EMBL/GenBank/DDBJ databases">
        <title>Genomic Encyclopedia of Type Strains, Phase IV (KMG-IV): sequencing the most valuable type-strain genomes for metagenomic binning, comparative biology and taxonomic classification.</title>
        <authorList>
            <person name="Goeker M."/>
        </authorList>
    </citation>
    <scope>NUCLEOTIDE SEQUENCE [LARGE SCALE GENOMIC DNA]</scope>
    <source>
        <strain evidence="12 13">DSM 29486</strain>
    </source>
</reference>
<keyword evidence="8" id="KW-0375">Hydrogen ion transport</keyword>
<evidence type="ECO:0000256" key="6">
    <source>
        <dbReference type="ARBA" id="ARBA00023196"/>
    </source>
</evidence>
<dbReference type="InterPro" id="IPR036794">
    <property type="entry name" value="ATP_F1_dsu/esu_C_sf"/>
</dbReference>
<dbReference type="PANTHER" id="PTHR13822:SF10">
    <property type="entry name" value="ATP SYNTHASE EPSILON CHAIN, CHLOROPLASTIC"/>
    <property type="match status" value="1"/>
</dbReference>
<dbReference type="GO" id="GO:0005524">
    <property type="term" value="F:ATP binding"/>
    <property type="evidence" value="ECO:0007669"/>
    <property type="project" value="UniProtKB-UniRule"/>
</dbReference>
<dbReference type="NCBIfam" id="TIGR01216">
    <property type="entry name" value="ATP_synt_epsi"/>
    <property type="match status" value="1"/>
</dbReference>
<accession>A0A4V2F5Y4</accession>
<dbReference type="EMBL" id="SGXF01000004">
    <property type="protein sequence ID" value="RZS94429.1"/>
    <property type="molecule type" value="Genomic_DNA"/>
</dbReference>
<evidence type="ECO:0000259" key="10">
    <source>
        <dbReference type="Pfam" id="PF00401"/>
    </source>
</evidence>
<dbReference type="GO" id="GO:0045259">
    <property type="term" value="C:proton-transporting ATP synthase complex"/>
    <property type="evidence" value="ECO:0007669"/>
    <property type="project" value="UniProtKB-KW"/>
</dbReference>
<comment type="caution">
    <text evidence="12">The sequence shown here is derived from an EMBL/GenBank/DDBJ whole genome shotgun (WGS) entry which is preliminary data.</text>
</comment>
<dbReference type="RefSeq" id="WP_130435541.1">
    <property type="nucleotide sequence ID" value="NZ_SGXF01000004.1"/>
</dbReference>
<dbReference type="PANTHER" id="PTHR13822">
    <property type="entry name" value="ATP SYNTHASE DELTA/EPSILON CHAIN"/>
    <property type="match status" value="1"/>
</dbReference>
<evidence type="ECO:0000256" key="2">
    <source>
        <dbReference type="ARBA" id="ARBA00005712"/>
    </source>
</evidence>
<dbReference type="AlphaFoldDB" id="A0A4V2F5Y4"/>
<feature type="domain" description="ATP synthase epsilon subunit C-terminal" evidence="10">
    <location>
        <begin position="91"/>
        <end position="136"/>
    </location>
</feature>
<dbReference type="OrthoDB" id="9804110at2"/>
<dbReference type="CDD" id="cd12152">
    <property type="entry name" value="F1-ATPase_delta"/>
    <property type="match status" value="1"/>
</dbReference>
<protein>
    <recommendedName>
        <fullName evidence="8">ATP synthase epsilon chain</fullName>
    </recommendedName>
    <alternativeName>
        <fullName evidence="8">ATP synthase F1 sector epsilon subunit</fullName>
    </alternativeName>
    <alternativeName>
        <fullName evidence="8">F-ATPase epsilon subunit</fullName>
    </alternativeName>
</protein>